<dbReference type="AlphaFoldDB" id="A0AAP0NM54"/>
<comment type="caution">
    <text evidence="2">The sequence shown here is derived from an EMBL/GenBank/DDBJ whole genome shotgun (WGS) entry which is preliminary data.</text>
</comment>
<protein>
    <submittedName>
        <fullName evidence="2">Uncharacterized protein</fullName>
    </submittedName>
</protein>
<sequence length="49" mass="6012">MYYLEFYKYDPRVKKSVAFEYLDQYFITLGAIVYCFSLLFYCSLLLEKI</sequence>
<name>A0AAP0NM54_9MAGN</name>
<evidence type="ECO:0000313" key="2">
    <source>
        <dbReference type="EMBL" id="KAK9111923.1"/>
    </source>
</evidence>
<evidence type="ECO:0000313" key="3">
    <source>
        <dbReference type="Proteomes" id="UP001419268"/>
    </source>
</evidence>
<reference evidence="2 3" key="1">
    <citation type="submission" date="2024-01" db="EMBL/GenBank/DDBJ databases">
        <title>Genome assemblies of Stephania.</title>
        <authorList>
            <person name="Yang L."/>
        </authorList>
    </citation>
    <scope>NUCLEOTIDE SEQUENCE [LARGE SCALE GENOMIC DNA]</scope>
    <source>
        <strain evidence="2">JXDWG</strain>
        <tissue evidence="2">Leaf</tissue>
    </source>
</reference>
<keyword evidence="1" id="KW-1133">Transmembrane helix</keyword>
<proteinExistence type="predicted"/>
<feature type="transmembrane region" description="Helical" evidence="1">
    <location>
        <begin position="25"/>
        <end position="46"/>
    </location>
</feature>
<accession>A0AAP0NM54</accession>
<keyword evidence="1" id="KW-0812">Transmembrane</keyword>
<dbReference type="Proteomes" id="UP001419268">
    <property type="component" value="Unassembled WGS sequence"/>
</dbReference>
<organism evidence="2 3">
    <name type="scientific">Stephania cephalantha</name>
    <dbReference type="NCBI Taxonomy" id="152367"/>
    <lineage>
        <taxon>Eukaryota</taxon>
        <taxon>Viridiplantae</taxon>
        <taxon>Streptophyta</taxon>
        <taxon>Embryophyta</taxon>
        <taxon>Tracheophyta</taxon>
        <taxon>Spermatophyta</taxon>
        <taxon>Magnoliopsida</taxon>
        <taxon>Ranunculales</taxon>
        <taxon>Menispermaceae</taxon>
        <taxon>Menispermoideae</taxon>
        <taxon>Cissampelideae</taxon>
        <taxon>Stephania</taxon>
    </lineage>
</organism>
<evidence type="ECO:0000256" key="1">
    <source>
        <dbReference type="SAM" id="Phobius"/>
    </source>
</evidence>
<gene>
    <name evidence="2" type="ORF">Scep_019442</name>
</gene>
<dbReference type="EMBL" id="JBBNAG010000008">
    <property type="protein sequence ID" value="KAK9111923.1"/>
    <property type="molecule type" value="Genomic_DNA"/>
</dbReference>
<keyword evidence="1" id="KW-0472">Membrane</keyword>
<keyword evidence="3" id="KW-1185">Reference proteome</keyword>